<evidence type="ECO:0000256" key="3">
    <source>
        <dbReference type="ARBA" id="ARBA00023163"/>
    </source>
</evidence>
<reference evidence="6 7" key="1">
    <citation type="submission" date="2018-11" db="EMBL/GenBank/DDBJ databases">
        <title>Draft genome analysis of Rheinheimera mesophila isolated from an industrial waste site.</title>
        <authorList>
            <person name="Yu Q."/>
            <person name="Qi Y."/>
            <person name="Zhang H."/>
            <person name="Lu Y."/>
            <person name="Pu J."/>
        </authorList>
    </citation>
    <scope>NUCLEOTIDE SEQUENCE [LARGE SCALE GENOMIC DNA]</scope>
    <source>
        <strain evidence="6 7">IITR13</strain>
    </source>
</reference>
<name>A0A3P3QIX7_9GAMM</name>
<dbReference type="SUPFAM" id="SSF46785">
    <property type="entry name" value="Winged helix' DNA-binding domain"/>
    <property type="match status" value="1"/>
</dbReference>
<evidence type="ECO:0000256" key="2">
    <source>
        <dbReference type="ARBA" id="ARBA00023125"/>
    </source>
</evidence>
<evidence type="ECO:0000259" key="4">
    <source>
        <dbReference type="PROSITE" id="PS50042"/>
    </source>
</evidence>
<dbReference type="Gene3D" id="1.10.10.10">
    <property type="entry name" value="Winged helix-like DNA-binding domain superfamily/Winged helix DNA-binding domain"/>
    <property type="match status" value="1"/>
</dbReference>
<accession>A0A3P3QIX7</accession>
<feature type="domain" description="HTH crp-type" evidence="5">
    <location>
        <begin position="149"/>
        <end position="218"/>
    </location>
</feature>
<dbReference type="OrthoDB" id="6881322at2"/>
<organism evidence="6 7">
    <name type="scientific">Rheinheimera mesophila</name>
    <dbReference type="NCBI Taxonomy" id="1547515"/>
    <lineage>
        <taxon>Bacteria</taxon>
        <taxon>Pseudomonadati</taxon>
        <taxon>Pseudomonadota</taxon>
        <taxon>Gammaproteobacteria</taxon>
        <taxon>Chromatiales</taxon>
        <taxon>Chromatiaceae</taxon>
        <taxon>Rheinheimera</taxon>
    </lineage>
</organism>
<sequence>MSDSFAEQLGQRSPWFAALTEPQQRQLLAQTKTIQLAAGQRLFSRGDEFDGIYVLLSGALLIAGVHSSGREALLTIVEAGDWIGEIALFDQKARTHDATASVACQLLHLNHSALQLLAQQDPLWWQRFGQLLTEKMRLVFQALEDMSLLPASVRLARRLVMLCRLHQQNERYVIPVQQEQLGQLLSLSRQTINQLLQQLAASGVIRTSYAQIEVLDLKLLKQAAEMTFN</sequence>
<feature type="domain" description="Cyclic nucleotide-binding" evidence="4">
    <location>
        <begin position="15"/>
        <end position="117"/>
    </location>
</feature>
<dbReference type="SMART" id="SM00419">
    <property type="entry name" value="HTH_CRP"/>
    <property type="match status" value="1"/>
</dbReference>
<dbReference type="InterPro" id="IPR036390">
    <property type="entry name" value="WH_DNA-bd_sf"/>
</dbReference>
<keyword evidence="7" id="KW-1185">Reference proteome</keyword>
<evidence type="ECO:0000256" key="1">
    <source>
        <dbReference type="ARBA" id="ARBA00023015"/>
    </source>
</evidence>
<protein>
    <submittedName>
        <fullName evidence="6">Crp/Fnr family transcriptional regulator</fullName>
    </submittedName>
</protein>
<evidence type="ECO:0000259" key="5">
    <source>
        <dbReference type="PROSITE" id="PS51063"/>
    </source>
</evidence>
<dbReference type="GO" id="GO:0003677">
    <property type="term" value="F:DNA binding"/>
    <property type="evidence" value="ECO:0007669"/>
    <property type="project" value="UniProtKB-KW"/>
</dbReference>
<dbReference type="GO" id="GO:0003700">
    <property type="term" value="F:DNA-binding transcription factor activity"/>
    <property type="evidence" value="ECO:0007669"/>
    <property type="project" value="TreeGrafter"/>
</dbReference>
<dbReference type="Gene3D" id="2.60.120.10">
    <property type="entry name" value="Jelly Rolls"/>
    <property type="match status" value="1"/>
</dbReference>
<dbReference type="InterPro" id="IPR036388">
    <property type="entry name" value="WH-like_DNA-bd_sf"/>
</dbReference>
<dbReference type="Proteomes" id="UP000276260">
    <property type="component" value="Unassembled WGS sequence"/>
</dbReference>
<dbReference type="SMART" id="SM00100">
    <property type="entry name" value="cNMP"/>
    <property type="match status" value="1"/>
</dbReference>
<evidence type="ECO:0000313" key="6">
    <source>
        <dbReference type="EMBL" id="RRJ21137.1"/>
    </source>
</evidence>
<dbReference type="InterPro" id="IPR050397">
    <property type="entry name" value="Env_Response_Regulators"/>
</dbReference>
<dbReference type="PANTHER" id="PTHR24567:SF74">
    <property type="entry name" value="HTH-TYPE TRANSCRIPTIONAL REGULATOR ARCR"/>
    <property type="match status" value="1"/>
</dbReference>
<keyword evidence="2" id="KW-0238">DNA-binding</keyword>
<dbReference type="SUPFAM" id="SSF51206">
    <property type="entry name" value="cAMP-binding domain-like"/>
    <property type="match status" value="1"/>
</dbReference>
<dbReference type="AlphaFoldDB" id="A0A3P3QIX7"/>
<dbReference type="InterPro" id="IPR012318">
    <property type="entry name" value="HTH_CRP"/>
</dbReference>
<gene>
    <name evidence="6" type="ORF">EIK76_09635</name>
</gene>
<dbReference type="CDD" id="cd00038">
    <property type="entry name" value="CAP_ED"/>
    <property type="match status" value="1"/>
</dbReference>
<dbReference type="GO" id="GO:0005829">
    <property type="term" value="C:cytosol"/>
    <property type="evidence" value="ECO:0007669"/>
    <property type="project" value="TreeGrafter"/>
</dbReference>
<keyword evidence="1" id="KW-0805">Transcription regulation</keyword>
<dbReference type="PROSITE" id="PS51063">
    <property type="entry name" value="HTH_CRP_2"/>
    <property type="match status" value="1"/>
</dbReference>
<keyword evidence="3" id="KW-0804">Transcription</keyword>
<dbReference type="PANTHER" id="PTHR24567">
    <property type="entry name" value="CRP FAMILY TRANSCRIPTIONAL REGULATORY PROTEIN"/>
    <property type="match status" value="1"/>
</dbReference>
<dbReference type="InterPro" id="IPR014710">
    <property type="entry name" value="RmlC-like_jellyroll"/>
</dbReference>
<evidence type="ECO:0000313" key="7">
    <source>
        <dbReference type="Proteomes" id="UP000276260"/>
    </source>
</evidence>
<dbReference type="RefSeq" id="WP_046519924.1">
    <property type="nucleotide sequence ID" value="NZ_LAVS01000020.1"/>
</dbReference>
<dbReference type="EMBL" id="RRCF01000002">
    <property type="protein sequence ID" value="RRJ21137.1"/>
    <property type="molecule type" value="Genomic_DNA"/>
</dbReference>
<dbReference type="InterPro" id="IPR000595">
    <property type="entry name" value="cNMP-bd_dom"/>
</dbReference>
<dbReference type="Pfam" id="PF00027">
    <property type="entry name" value="cNMP_binding"/>
    <property type="match status" value="1"/>
</dbReference>
<dbReference type="InterPro" id="IPR018490">
    <property type="entry name" value="cNMP-bd_dom_sf"/>
</dbReference>
<proteinExistence type="predicted"/>
<dbReference type="PROSITE" id="PS50042">
    <property type="entry name" value="CNMP_BINDING_3"/>
    <property type="match status" value="1"/>
</dbReference>
<comment type="caution">
    <text evidence="6">The sequence shown here is derived from an EMBL/GenBank/DDBJ whole genome shotgun (WGS) entry which is preliminary data.</text>
</comment>
<dbReference type="Pfam" id="PF13545">
    <property type="entry name" value="HTH_Crp_2"/>
    <property type="match status" value="1"/>
</dbReference>